<gene>
    <name evidence="2" type="ORF">KARMA_1648</name>
</gene>
<name>A0A1M4MXY4_9RHOB</name>
<dbReference type="InterPro" id="IPR026893">
    <property type="entry name" value="Tyr/Ser_Pase_IphP-type"/>
</dbReference>
<sequence length="230" mass="27460">MLKKIKDWIFDLEVRFRNSFGDDISTPYKRFTAHMHLQFIDHMFLRYLWTNEFEIAPGVWRSNQPDPYRLKKFKKRGINTVLNLRGVDTYAHYLFEKEATDALGMTLINRKLYARKAPRPERIMEVLETFDTIERPFVMHCKSGADRAGFASAIYLLDQENAPVAEAKKMLAWKYFHQRYTKTGILDHVLDAYEERINTKGHIPFREWVQTDYDYKGLQKKFNATPMFER</sequence>
<dbReference type="RefSeq" id="WP_072706080.1">
    <property type="nucleotide sequence ID" value="NZ_FMJB01000046.1"/>
</dbReference>
<dbReference type="SUPFAM" id="SSF52799">
    <property type="entry name" value="(Phosphotyrosine protein) phosphatases II"/>
    <property type="match status" value="1"/>
</dbReference>
<dbReference type="InterPro" id="IPR000387">
    <property type="entry name" value="Tyr_Pase_dom"/>
</dbReference>
<dbReference type="PROSITE" id="PS50056">
    <property type="entry name" value="TYR_PHOSPHATASE_2"/>
    <property type="match status" value="1"/>
</dbReference>
<proteinExistence type="predicted"/>
<dbReference type="InterPro" id="IPR029021">
    <property type="entry name" value="Prot-tyrosine_phosphatase-like"/>
</dbReference>
<dbReference type="Pfam" id="PF13350">
    <property type="entry name" value="Y_phosphatase3"/>
    <property type="match status" value="1"/>
</dbReference>
<feature type="domain" description="Tyrosine specific protein phosphatases" evidence="1">
    <location>
        <begin position="121"/>
        <end position="171"/>
    </location>
</feature>
<dbReference type="Gene3D" id="3.90.190.10">
    <property type="entry name" value="Protein tyrosine phosphatase superfamily"/>
    <property type="match status" value="1"/>
</dbReference>
<accession>A0A1M4MXY4</accession>
<keyword evidence="3" id="KW-1185">Reference proteome</keyword>
<evidence type="ECO:0000313" key="3">
    <source>
        <dbReference type="Proteomes" id="UP000184085"/>
    </source>
</evidence>
<dbReference type="Proteomes" id="UP000184085">
    <property type="component" value="Unassembled WGS sequence"/>
</dbReference>
<reference evidence="3" key="1">
    <citation type="submission" date="2016-09" db="EMBL/GenBank/DDBJ databases">
        <authorList>
            <person name="Wibberg D."/>
        </authorList>
    </citation>
    <scope>NUCLEOTIDE SEQUENCE [LARGE SCALE GENOMIC DNA]</scope>
</reference>
<dbReference type="AlphaFoldDB" id="A0A1M4MXY4"/>
<protein>
    <recommendedName>
        <fullName evidence="1">Tyrosine specific protein phosphatases domain-containing protein</fullName>
    </recommendedName>
</protein>
<dbReference type="GO" id="GO:0004721">
    <property type="term" value="F:phosphoprotein phosphatase activity"/>
    <property type="evidence" value="ECO:0007669"/>
    <property type="project" value="InterPro"/>
</dbReference>
<evidence type="ECO:0000313" key="2">
    <source>
        <dbReference type="EMBL" id="SCM67449.1"/>
    </source>
</evidence>
<organism evidence="2 3">
    <name type="scientific">Donghicola eburneus</name>
    <dbReference type="NCBI Taxonomy" id="393278"/>
    <lineage>
        <taxon>Bacteria</taxon>
        <taxon>Pseudomonadati</taxon>
        <taxon>Pseudomonadota</taxon>
        <taxon>Alphaproteobacteria</taxon>
        <taxon>Rhodobacterales</taxon>
        <taxon>Roseobacteraceae</taxon>
        <taxon>Donghicola</taxon>
    </lineage>
</organism>
<evidence type="ECO:0000259" key="1">
    <source>
        <dbReference type="PROSITE" id="PS50056"/>
    </source>
</evidence>
<dbReference type="EMBL" id="FMJB01000046">
    <property type="protein sequence ID" value="SCM67449.1"/>
    <property type="molecule type" value="Genomic_DNA"/>
</dbReference>